<gene>
    <name evidence="1" type="ORF">AMELA_G00268130</name>
</gene>
<evidence type="ECO:0000313" key="1">
    <source>
        <dbReference type="EMBL" id="KAF4071897.1"/>
    </source>
</evidence>
<reference evidence="1 2" key="1">
    <citation type="submission" date="2020-02" db="EMBL/GenBank/DDBJ databases">
        <title>A chromosome-scale genome assembly of the black bullhead catfish (Ameiurus melas).</title>
        <authorList>
            <person name="Wen M."/>
            <person name="Zham M."/>
            <person name="Cabau C."/>
            <person name="Klopp C."/>
            <person name="Donnadieu C."/>
            <person name="Roques C."/>
            <person name="Bouchez O."/>
            <person name="Lampietro C."/>
            <person name="Jouanno E."/>
            <person name="Herpin A."/>
            <person name="Louis A."/>
            <person name="Berthelot C."/>
            <person name="Parey E."/>
            <person name="Roest-Crollius H."/>
            <person name="Braasch I."/>
            <person name="Postlethwait J."/>
            <person name="Robinson-Rechavi M."/>
            <person name="Echchiki A."/>
            <person name="Begum T."/>
            <person name="Montfort J."/>
            <person name="Schartl M."/>
            <person name="Bobe J."/>
            <person name="Guiguen Y."/>
        </authorList>
    </citation>
    <scope>NUCLEOTIDE SEQUENCE [LARGE SCALE GENOMIC DNA]</scope>
    <source>
        <strain evidence="1">M_S1</strain>
        <tissue evidence="1">Blood</tissue>
    </source>
</reference>
<comment type="caution">
    <text evidence="1">The sequence shown here is derived from an EMBL/GenBank/DDBJ whole genome shotgun (WGS) entry which is preliminary data.</text>
</comment>
<dbReference type="Proteomes" id="UP000593565">
    <property type="component" value="Unassembled WGS sequence"/>
</dbReference>
<dbReference type="AlphaFoldDB" id="A0A7J5ZQH9"/>
<keyword evidence="2" id="KW-1185">Reference proteome</keyword>
<organism evidence="1 2">
    <name type="scientific">Ameiurus melas</name>
    <name type="common">Black bullhead</name>
    <name type="synonym">Silurus melas</name>
    <dbReference type="NCBI Taxonomy" id="219545"/>
    <lineage>
        <taxon>Eukaryota</taxon>
        <taxon>Metazoa</taxon>
        <taxon>Chordata</taxon>
        <taxon>Craniata</taxon>
        <taxon>Vertebrata</taxon>
        <taxon>Euteleostomi</taxon>
        <taxon>Actinopterygii</taxon>
        <taxon>Neopterygii</taxon>
        <taxon>Teleostei</taxon>
        <taxon>Ostariophysi</taxon>
        <taxon>Siluriformes</taxon>
        <taxon>Ictaluridae</taxon>
        <taxon>Ameiurus</taxon>
    </lineage>
</organism>
<sequence length="77" mass="8484">MTSLPGSVALKAINTTTVFPKRQEMQRTKVIPNAVWRSIQDHFEGSPIKSKQQIGLPFCTAFLVPGRQLGLQTETGT</sequence>
<name>A0A7J5ZQH9_AMEME</name>
<accession>A0A7J5ZQH9</accession>
<dbReference type="EMBL" id="JAAGNN010000026">
    <property type="protein sequence ID" value="KAF4071897.1"/>
    <property type="molecule type" value="Genomic_DNA"/>
</dbReference>
<evidence type="ECO:0000313" key="2">
    <source>
        <dbReference type="Proteomes" id="UP000593565"/>
    </source>
</evidence>
<proteinExistence type="predicted"/>
<protein>
    <submittedName>
        <fullName evidence="1">Uncharacterized protein</fullName>
    </submittedName>
</protein>